<evidence type="ECO:0000313" key="2">
    <source>
        <dbReference type="EMBL" id="CAB1428980.1"/>
    </source>
</evidence>
<gene>
    <name evidence="2" type="ORF">PLEPLA_LOCUS16955</name>
</gene>
<accession>A0A9N7UDR2</accession>
<feature type="signal peptide" evidence="1">
    <location>
        <begin position="1"/>
        <end position="27"/>
    </location>
</feature>
<comment type="caution">
    <text evidence="2">The sequence shown here is derived from an EMBL/GenBank/DDBJ whole genome shotgun (WGS) entry which is preliminary data.</text>
</comment>
<organism evidence="2 3">
    <name type="scientific">Pleuronectes platessa</name>
    <name type="common">European plaice</name>
    <dbReference type="NCBI Taxonomy" id="8262"/>
    <lineage>
        <taxon>Eukaryota</taxon>
        <taxon>Metazoa</taxon>
        <taxon>Chordata</taxon>
        <taxon>Craniata</taxon>
        <taxon>Vertebrata</taxon>
        <taxon>Euteleostomi</taxon>
        <taxon>Actinopterygii</taxon>
        <taxon>Neopterygii</taxon>
        <taxon>Teleostei</taxon>
        <taxon>Neoteleostei</taxon>
        <taxon>Acanthomorphata</taxon>
        <taxon>Carangaria</taxon>
        <taxon>Pleuronectiformes</taxon>
        <taxon>Pleuronectoidei</taxon>
        <taxon>Pleuronectidae</taxon>
        <taxon>Pleuronectes</taxon>
    </lineage>
</organism>
<dbReference type="Proteomes" id="UP001153269">
    <property type="component" value="Unassembled WGS sequence"/>
</dbReference>
<sequence>MLLLLLPTRLLLLLHLLLLLFLSFSPAHRHLALLRTADWRQSAATPLPHTSGEAETWEPLNTEGVSETWFLTFFQKSDFHTIRSDSTFGGFRSKERRRVKSEPEGAFAHRRILSSPSLSPLSSSSSSSAPALFDETPGFSPLHTHHEPRRELPFYFCRSLKPPFLEPLEVRRLSPGTPQLSATRHRRIIAGTVRKSVPHLSK</sequence>
<dbReference type="EMBL" id="CADEAL010001106">
    <property type="protein sequence ID" value="CAB1428980.1"/>
    <property type="molecule type" value="Genomic_DNA"/>
</dbReference>
<keyword evidence="1" id="KW-0732">Signal</keyword>
<reference evidence="2" key="1">
    <citation type="submission" date="2020-03" db="EMBL/GenBank/DDBJ databases">
        <authorList>
            <person name="Weist P."/>
        </authorList>
    </citation>
    <scope>NUCLEOTIDE SEQUENCE</scope>
</reference>
<protein>
    <submittedName>
        <fullName evidence="2">Uncharacterized protein</fullName>
    </submittedName>
</protein>
<keyword evidence="3" id="KW-1185">Reference proteome</keyword>
<dbReference type="AlphaFoldDB" id="A0A9N7UDR2"/>
<evidence type="ECO:0000313" key="3">
    <source>
        <dbReference type="Proteomes" id="UP001153269"/>
    </source>
</evidence>
<proteinExistence type="predicted"/>
<evidence type="ECO:0000256" key="1">
    <source>
        <dbReference type="SAM" id="SignalP"/>
    </source>
</evidence>
<feature type="chain" id="PRO_5040396112" evidence="1">
    <location>
        <begin position="28"/>
        <end position="202"/>
    </location>
</feature>
<name>A0A9N7UDR2_PLEPL</name>